<gene>
    <name evidence="1" type="ORF">OMED0930_LOCUS6473</name>
</gene>
<dbReference type="InterPro" id="IPR027417">
    <property type="entry name" value="P-loop_NTPase"/>
</dbReference>
<reference evidence="1" key="1">
    <citation type="submission" date="2021-01" db="EMBL/GenBank/DDBJ databases">
        <authorList>
            <person name="Corre E."/>
            <person name="Pelletier E."/>
            <person name="Niang G."/>
            <person name="Scheremetjew M."/>
            <person name="Finn R."/>
            <person name="Kale V."/>
            <person name="Holt S."/>
            <person name="Cochrane G."/>
            <person name="Meng A."/>
            <person name="Brown T."/>
            <person name="Cohen L."/>
        </authorList>
    </citation>
    <scope>NUCLEOTIDE SEQUENCE</scope>
    <source>
        <strain evidence="1">Clade-D-RCC1621</strain>
    </source>
</reference>
<evidence type="ECO:0000313" key="1">
    <source>
        <dbReference type="EMBL" id="CAD8815353.1"/>
    </source>
</evidence>
<proteinExistence type="predicted"/>
<protein>
    <recommendedName>
        <fullName evidence="2">Sulfotransferase</fullName>
    </recommendedName>
</protein>
<dbReference type="AlphaFoldDB" id="A0A7S1EP31"/>
<name>A0A7S1EP31_9CHLO</name>
<evidence type="ECO:0008006" key="2">
    <source>
        <dbReference type="Google" id="ProtNLM"/>
    </source>
</evidence>
<dbReference type="EMBL" id="HBFO01009131">
    <property type="protein sequence ID" value="CAD8815353.1"/>
    <property type="molecule type" value="Transcribed_RNA"/>
</dbReference>
<sequence length="455" mass="50452">MSACEREGLLHDTGATSTTKYAWATKRVRDIVAIGVGAALLGGVALISRGRGEGHSAPVRSAALGDAAAIGRLAAPDLGVGMDDADSSVSELGRKYTSSAPRLLPVFFHTEKSGGTSLVLHALELLAEDRPEVLSILARVRNEDVMLDGDLRHLDALCPGSAMFLTTVWKIGSKWEPGRPRPLEDYSNEHWAKCSLLTSHTGRDLLKRAEDLERSNGLPTRPKFLMGMFRDPVEYQQAAWRSELFMYHDLREELGWGKLVQTPLGTALPDNELKDFSANSKFADIMMNQHCAKGLGTNFQTRKVLEEQWNSLESDKQRALQEATRRVRALSWIGLTHNFDHSACMLAYGLRKKPTPTSDSNYDRAKLLPEGLAANHPHSGDANEGAIDETLKQKLYACNDLDTQIFHVAEEEFERRVSDAKKELQRLVDTKGTLPPINIDGPQWLEPQEYLNCLL</sequence>
<dbReference type="Gene3D" id="3.40.50.300">
    <property type="entry name" value="P-loop containing nucleotide triphosphate hydrolases"/>
    <property type="match status" value="1"/>
</dbReference>
<accession>A0A7S1EP31</accession>
<organism evidence="1">
    <name type="scientific">Ostreococcus mediterraneus</name>
    <dbReference type="NCBI Taxonomy" id="1486918"/>
    <lineage>
        <taxon>Eukaryota</taxon>
        <taxon>Viridiplantae</taxon>
        <taxon>Chlorophyta</taxon>
        <taxon>Mamiellophyceae</taxon>
        <taxon>Mamiellales</taxon>
        <taxon>Bathycoccaceae</taxon>
        <taxon>Ostreococcus</taxon>
    </lineage>
</organism>